<dbReference type="Proteomes" id="UP000545507">
    <property type="component" value="Unassembled WGS sequence"/>
</dbReference>
<proteinExistence type="predicted"/>
<organism evidence="2 3">
    <name type="scientific">Hydrogenophaga aromaticivorans</name>
    <dbReference type="NCBI Taxonomy" id="2610898"/>
    <lineage>
        <taxon>Bacteria</taxon>
        <taxon>Pseudomonadati</taxon>
        <taxon>Pseudomonadota</taxon>
        <taxon>Betaproteobacteria</taxon>
        <taxon>Burkholderiales</taxon>
        <taxon>Comamonadaceae</taxon>
        <taxon>Hydrogenophaga</taxon>
    </lineage>
</organism>
<feature type="transmembrane region" description="Helical" evidence="1">
    <location>
        <begin position="66"/>
        <end position="89"/>
    </location>
</feature>
<protein>
    <recommendedName>
        <fullName evidence="4">DUF4386 family protein</fullName>
    </recommendedName>
</protein>
<dbReference type="EMBL" id="VYGV01000026">
    <property type="protein sequence ID" value="NWF48273.1"/>
    <property type="molecule type" value="Genomic_DNA"/>
</dbReference>
<feature type="transmembrane region" description="Helical" evidence="1">
    <location>
        <begin position="207"/>
        <end position="226"/>
    </location>
</feature>
<name>A0A7Y8H275_9BURK</name>
<keyword evidence="1" id="KW-0472">Membrane</keyword>
<feature type="transmembrane region" description="Helical" evidence="1">
    <location>
        <begin position="29"/>
        <end position="54"/>
    </location>
</feature>
<evidence type="ECO:0008006" key="4">
    <source>
        <dbReference type="Google" id="ProtNLM"/>
    </source>
</evidence>
<sequence length="237" mass="24704">MKSGNTSVCASDAPAPQHAPRWPAEAWRLGVISGAAVAALCFVYLVVLVIGLATLPSPDHPVQQPWFALLELLILLIAPAMVALAVAICCSASPGRLPLALVGLVFFAMCALTTSAVHFVILLLGGHAAFAGEPWSTLVFSFRWPSLVYALDILAWDVFFPLGALFLAPAVQGTGLARGVRVLLVISAVLALAGLAGVALGDMQVRLIGVVGYALCFPVAAAMLALRFHREGREVAG</sequence>
<keyword evidence="3" id="KW-1185">Reference proteome</keyword>
<dbReference type="RefSeq" id="WP_177138810.1">
    <property type="nucleotide sequence ID" value="NZ_VYGV01000026.1"/>
</dbReference>
<feature type="transmembrane region" description="Helical" evidence="1">
    <location>
        <begin position="180"/>
        <end position="201"/>
    </location>
</feature>
<evidence type="ECO:0000313" key="2">
    <source>
        <dbReference type="EMBL" id="NWF48273.1"/>
    </source>
</evidence>
<feature type="transmembrane region" description="Helical" evidence="1">
    <location>
        <begin position="101"/>
        <end position="126"/>
    </location>
</feature>
<evidence type="ECO:0000313" key="3">
    <source>
        <dbReference type="Proteomes" id="UP000545507"/>
    </source>
</evidence>
<feature type="transmembrane region" description="Helical" evidence="1">
    <location>
        <begin position="146"/>
        <end position="168"/>
    </location>
</feature>
<keyword evidence="1" id="KW-1133">Transmembrane helix</keyword>
<evidence type="ECO:0000256" key="1">
    <source>
        <dbReference type="SAM" id="Phobius"/>
    </source>
</evidence>
<reference evidence="2 3" key="1">
    <citation type="submission" date="2019-09" db="EMBL/GenBank/DDBJ databases">
        <title>Hydrogenophaga aromatica sp. nov., isolated from a para-xylene-degrading enrichment culture.</title>
        <authorList>
            <person name="Tancsics A."/>
            <person name="Banerjee S."/>
        </authorList>
    </citation>
    <scope>NUCLEOTIDE SEQUENCE [LARGE SCALE GENOMIC DNA]</scope>
    <source>
        <strain evidence="2 3">D2P1</strain>
    </source>
</reference>
<dbReference type="AlphaFoldDB" id="A0A7Y8H275"/>
<comment type="caution">
    <text evidence="2">The sequence shown here is derived from an EMBL/GenBank/DDBJ whole genome shotgun (WGS) entry which is preliminary data.</text>
</comment>
<gene>
    <name evidence="2" type="ORF">F3K02_23910</name>
</gene>
<accession>A0A7Y8H275</accession>
<keyword evidence="1" id="KW-0812">Transmembrane</keyword>